<evidence type="ECO:0000256" key="3">
    <source>
        <dbReference type="SAM" id="Phobius"/>
    </source>
</evidence>
<feature type="coiled-coil region" evidence="1">
    <location>
        <begin position="65"/>
        <end position="92"/>
    </location>
</feature>
<sequence length="137" mass="14173">MNLATLPSWAFDIGAAGLAIAALVLAVWSVLPVAYARLAGTGAMLAFAAAAYLTGAADANAACEAATLRRQLEDAQSDNGALRRRIETVEAARRDDAARFAAGAAEDRRNQGKIDATPSNGSACLDRAAADRVRSVR</sequence>
<keyword evidence="3" id="KW-1133">Transmembrane helix</keyword>
<feature type="region of interest" description="Disordered" evidence="2">
    <location>
        <begin position="102"/>
        <end position="121"/>
    </location>
</feature>
<evidence type="ECO:0000313" key="5">
    <source>
        <dbReference type="Proteomes" id="UP000433050"/>
    </source>
</evidence>
<gene>
    <name evidence="4" type="ORF">STARVERO_04313</name>
</gene>
<proteinExistence type="predicted"/>
<keyword evidence="3" id="KW-0812">Transmembrane</keyword>
<keyword evidence="3" id="KW-0472">Membrane</keyword>
<keyword evidence="5" id="KW-1185">Reference proteome</keyword>
<protein>
    <submittedName>
        <fullName evidence="4">Uncharacterized protein</fullName>
    </submittedName>
</protein>
<dbReference type="AlphaFoldDB" id="A0A5S9R623"/>
<dbReference type="RefSeq" id="WP_159602407.1">
    <property type="nucleotide sequence ID" value="NZ_CACSAS010000034.1"/>
</dbReference>
<feature type="transmembrane region" description="Helical" evidence="3">
    <location>
        <begin position="6"/>
        <end position="28"/>
    </location>
</feature>
<dbReference type="EMBL" id="CACSAS010000034">
    <property type="protein sequence ID" value="CAA0129565.1"/>
    <property type="molecule type" value="Genomic_DNA"/>
</dbReference>
<dbReference type="Proteomes" id="UP000433050">
    <property type="component" value="Unassembled WGS sequence"/>
</dbReference>
<reference evidence="4 5" key="1">
    <citation type="submission" date="2019-12" db="EMBL/GenBank/DDBJ databases">
        <authorList>
            <person name="Reyes-Prieto M."/>
        </authorList>
    </citation>
    <scope>NUCLEOTIDE SEQUENCE [LARGE SCALE GENOMIC DNA]</scope>
    <source>
        <strain evidence="4">HF14-78462</strain>
    </source>
</reference>
<name>A0A5S9R623_9HYPH</name>
<accession>A0A5S9R623</accession>
<evidence type="ECO:0000256" key="2">
    <source>
        <dbReference type="SAM" id="MobiDB-lite"/>
    </source>
</evidence>
<evidence type="ECO:0000313" key="4">
    <source>
        <dbReference type="EMBL" id="CAA0129565.1"/>
    </source>
</evidence>
<evidence type="ECO:0000256" key="1">
    <source>
        <dbReference type="SAM" id="Coils"/>
    </source>
</evidence>
<organism evidence="4 5">
    <name type="scientific">Starkeya nomas</name>
    <dbReference type="NCBI Taxonomy" id="2666134"/>
    <lineage>
        <taxon>Bacteria</taxon>
        <taxon>Pseudomonadati</taxon>
        <taxon>Pseudomonadota</taxon>
        <taxon>Alphaproteobacteria</taxon>
        <taxon>Hyphomicrobiales</taxon>
        <taxon>Xanthobacteraceae</taxon>
        <taxon>Starkeya</taxon>
    </lineage>
</organism>
<keyword evidence="1" id="KW-0175">Coiled coil</keyword>